<dbReference type="InterPro" id="IPR006461">
    <property type="entry name" value="PLAC_motif_containing"/>
</dbReference>
<accession>A0A7J6GWV7</accession>
<dbReference type="InterPro" id="IPR059179">
    <property type="entry name" value="MLKL-like_MCAfunc"/>
</dbReference>
<gene>
    <name evidence="3" type="ORF">G4B88_026444</name>
</gene>
<dbReference type="Pfam" id="PF19584">
    <property type="entry name" value="MCAfunc"/>
    <property type="match status" value="1"/>
</dbReference>
<proteinExistence type="predicted"/>
<evidence type="ECO:0000313" key="3">
    <source>
        <dbReference type="EMBL" id="KAF4387365.1"/>
    </source>
</evidence>
<keyword evidence="4" id="KW-1185">Reference proteome</keyword>
<dbReference type="EMBL" id="JAATIQ010000078">
    <property type="protein sequence ID" value="KAF4387365.1"/>
    <property type="molecule type" value="Genomic_DNA"/>
</dbReference>
<dbReference type="Pfam" id="PF12222">
    <property type="entry name" value="PNGaseA"/>
    <property type="match status" value="1"/>
</dbReference>
<reference evidence="3 4" key="1">
    <citation type="journal article" date="2020" name="bioRxiv">
        <title>Sequence and annotation of 42 cannabis genomes reveals extensive copy number variation in cannabinoid synthesis and pathogen resistance genes.</title>
        <authorList>
            <person name="Mckernan K.J."/>
            <person name="Helbert Y."/>
            <person name="Kane L.T."/>
            <person name="Ebling H."/>
            <person name="Zhang L."/>
            <person name="Liu B."/>
            <person name="Eaton Z."/>
            <person name="Mclaughlin S."/>
            <person name="Kingan S."/>
            <person name="Baybayan P."/>
            <person name="Concepcion G."/>
            <person name="Jordan M."/>
            <person name="Riva A."/>
            <person name="Barbazuk W."/>
            <person name="Harkins T."/>
        </authorList>
    </citation>
    <scope>NUCLEOTIDE SEQUENCE [LARGE SCALE GENOMIC DNA]</scope>
    <source>
        <strain evidence="4">cv. Jamaican Lion 4</strain>
        <tissue evidence="3">Leaf</tissue>
    </source>
</reference>
<dbReference type="PANTHER" id="PTHR31104">
    <property type="entry name" value="PEPTIDE-N4-(N-ACETYL-BETA-GLUCOSAMINYL)ASPARAGINE AMIDASE A PROTEIN"/>
    <property type="match status" value="1"/>
</dbReference>
<evidence type="ECO:0008006" key="5">
    <source>
        <dbReference type="Google" id="ProtNLM"/>
    </source>
</evidence>
<feature type="domain" description="Peptide N-acetyl-beta-D-glucosaminyl asparaginase amidase A N-terminal" evidence="1">
    <location>
        <begin position="440"/>
        <end position="783"/>
    </location>
</feature>
<dbReference type="Pfam" id="PF04749">
    <property type="entry name" value="PLAC8"/>
    <property type="match status" value="1"/>
</dbReference>
<evidence type="ECO:0000259" key="1">
    <source>
        <dbReference type="Pfam" id="PF12222"/>
    </source>
</evidence>
<sequence>MGVTLTSAIVSSARNAVTHRRNCEQLAEHVRVIDKLLGKLKSTDLINLPAVKEPLDGLEEALKKAVELVDSCRDNSCLYMVAMGWTVVYQFRHIQHEIDRYLRLVPLISLVHEFRMQNLKEGLEAIEKDNKKEYTLEQEDIEAHNVILKPERTKKDADILEKSLSCKYPDLGFDQALQHEREKLNVELIRSRTLNHLDQCRVIEHLIDVTENVVNVVLPGKNVDKIVTTTNYDVASSGYITNSKTSYEEVSKSEWQADLFGCCSEPCLSLKTFLYPCGAFSWIANVVSKGKISREKAINNLVRYSIFGGCCCYTFCIRRNLRQRFNIEGGSCDDFLTHLICCCCAMVQERRELELRNFEGCQGKEMIPPPFQYMKKGKMNRRVSLFHLLILVLLNPISSVPSSPDRFTKSHSYSSSNLERKSSQEYFELAQPLPSDDLTPSLTVTVLRHSFANTINGPPFSTPYSPPSDCPPPWSFVVLEFRAKCKGEQYDRIAALWLGGVEILRTSTAEPTECGIFWKVRKDVTRYSSLLSRQELDLTMMLENVVNKEYTGVYHVEVDFLYYNVSAINEPKVRLPISIENLELDSEDSKLGLDSFELDANFGISDEEPADMIIPIADSGERGFWFRVESELELKSREIQFPKNTRRAVVELYVSFHGNDEFWYSNPPNSYITMNNLDTARGNGGFREVFVTIDGEIIGSEIPLPVIFTGGINPLFWEPVVAIGAFNLPSYDFELTPFLGKLLDKKVHKLGIGVSDAISYWLVDANLHLWLDPKSESVEAKSSFDENPVFEIERNSEFKKLDGSSKVKAERKTQHTGWVKWSGGNYTTTSTHNYKFKSKIRFRNNGASKSVKQKIKGSRKVVIRDVGNRKIVAMESVKRRYPLKLFTETQPGRRENTYLLLTNVSHALKEKRFHGGYLKRLQNSQVSGGWMEVKDHSVISGNAYTNQTFIYRDKYGSYSTIVDSENGKIIRNSTALGSLPLLSS</sequence>
<dbReference type="InterPro" id="IPR045766">
    <property type="entry name" value="MCAfunc"/>
</dbReference>
<dbReference type="InterPro" id="IPR021102">
    <property type="entry name" value="PNGase_A"/>
</dbReference>
<comment type="caution">
    <text evidence="3">The sequence shown here is derived from an EMBL/GenBank/DDBJ whole genome shotgun (WGS) entry which is preliminary data.</text>
</comment>
<dbReference type="InterPro" id="IPR036537">
    <property type="entry name" value="Adaptor_Cbl_N_dom_sf"/>
</dbReference>
<dbReference type="NCBIfam" id="TIGR01571">
    <property type="entry name" value="A_thal_Cys_rich"/>
    <property type="match status" value="1"/>
</dbReference>
<evidence type="ECO:0000313" key="4">
    <source>
        <dbReference type="Proteomes" id="UP000583929"/>
    </source>
</evidence>
<name>A0A7J6GWV7_CANSA</name>
<dbReference type="Proteomes" id="UP000583929">
    <property type="component" value="Unassembled WGS sequence"/>
</dbReference>
<dbReference type="Gene3D" id="1.20.930.20">
    <property type="entry name" value="Adaptor protein Cbl, N-terminal domain"/>
    <property type="match status" value="1"/>
</dbReference>
<dbReference type="GO" id="GO:0007166">
    <property type="term" value="P:cell surface receptor signaling pathway"/>
    <property type="evidence" value="ECO:0007669"/>
    <property type="project" value="InterPro"/>
</dbReference>
<feature type="domain" description="MCAfunc" evidence="2">
    <location>
        <begin position="7"/>
        <end position="151"/>
    </location>
</feature>
<dbReference type="CDD" id="cd21037">
    <property type="entry name" value="MLKL_NTD"/>
    <property type="match status" value="1"/>
</dbReference>
<organism evidence="3 4">
    <name type="scientific">Cannabis sativa</name>
    <name type="common">Hemp</name>
    <name type="synonym">Marijuana</name>
    <dbReference type="NCBI Taxonomy" id="3483"/>
    <lineage>
        <taxon>Eukaryota</taxon>
        <taxon>Viridiplantae</taxon>
        <taxon>Streptophyta</taxon>
        <taxon>Embryophyta</taxon>
        <taxon>Tracheophyta</taxon>
        <taxon>Spermatophyta</taxon>
        <taxon>Magnoliopsida</taxon>
        <taxon>eudicotyledons</taxon>
        <taxon>Gunneridae</taxon>
        <taxon>Pentapetalae</taxon>
        <taxon>rosids</taxon>
        <taxon>fabids</taxon>
        <taxon>Rosales</taxon>
        <taxon>Cannabaceae</taxon>
        <taxon>Cannabis</taxon>
    </lineage>
</organism>
<protein>
    <recommendedName>
        <fullName evidence="5">Peptide-N(4)-(N-acetyl-beta-glucosaminyl)asparagine amidase</fullName>
    </recommendedName>
</protein>
<evidence type="ECO:0000259" key="2">
    <source>
        <dbReference type="Pfam" id="PF19584"/>
    </source>
</evidence>
<dbReference type="AlphaFoldDB" id="A0A7J6GWV7"/>
<dbReference type="InterPro" id="IPR056948">
    <property type="entry name" value="PNGaseA_N"/>
</dbReference>
<dbReference type="Pfam" id="PF25156">
    <property type="entry name" value="PNGase_A_C"/>
    <property type="match status" value="1"/>
</dbReference>